<evidence type="ECO:0000256" key="22">
    <source>
        <dbReference type="PROSITE-ProRule" id="PRU00339"/>
    </source>
</evidence>
<organism evidence="26 27">
    <name type="scientific">Desmophyllum pertusum</name>
    <dbReference type="NCBI Taxonomy" id="174260"/>
    <lineage>
        <taxon>Eukaryota</taxon>
        <taxon>Metazoa</taxon>
        <taxon>Cnidaria</taxon>
        <taxon>Anthozoa</taxon>
        <taxon>Hexacorallia</taxon>
        <taxon>Scleractinia</taxon>
        <taxon>Caryophylliina</taxon>
        <taxon>Caryophylliidae</taxon>
        <taxon>Desmophyllum</taxon>
    </lineage>
</organism>
<evidence type="ECO:0000256" key="12">
    <source>
        <dbReference type="ARBA" id="ARBA00023010"/>
    </source>
</evidence>
<keyword evidence="12" id="KW-0811">Translocation</keyword>
<feature type="region of interest" description="Disordered" evidence="23">
    <location>
        <begin position="2406"/>
        <end position="2450"/>
    </location>
</feature>
<feature type="region of interest" description="Disordered" evidence="23">
    <location>
        <begin position="2639"/>
        <end position="2658"/>
    </location>
</feature>
<sequence>MVWTKDEVDKYVIQVERNCVNAHERNLKGFAFARLYKEASDNESAKRYLDAYISESEGDFRGHCLMGQLYEGMGQLEKAVASYRRSLELNNTQKELVLKVVKLYCSVPVHPDRARAWADRGARLFPGHPDVFHLRLHLLESAEVVNYEALEDLISEEVSKRPREVDLHVRLVRLYAVRGRFDEAFSHCVAVLKTKAFKDRLEWIACCVEMFEKYLASLEKHSIKGEVIGNGNAILDVHSFLLIALCQFLELNLRECNTREVINALYRLDYCLFMAYGHKIRQSPRRSTTGIPTEWEVILTEMKAQLYMHCGTLLIRLATEKFVTWPRGLKLACACYLTSVSIAEPETKTPWVARAPKNKDPLKWYIMACSRLSQTGHFLMATRDRHGTAWMDTCYSDCCSRQGQQDILDTVYRDERELTCSFLACDGEFSGIELTMPQVDQLVSWDEVAVGENPRSLENITWVGLHWYQYNKEMRPGVGVMIKDIFQELRLDVPSIEKHITPNMLSLRDLEAFVYAVVRTSAARFLEDRDIFYEDYQPQVLPQPLCDCLCMPIQQEWWNAAYNLYTGKFSLNESGKMRRTVQLGIEKIRAVDERHGLQVQILIYLAKAFGSKASYLKESGPNPWYYEEHWKSLEKWSMHYFRQAVIVLEMLEKDESIPHCEKPLFPHVFDGLPEDEVKSQLQSARLTMGGALMKDGKLFEAMELFEQVKTPPGLYNLAQVYKYLAHVEACAATEETDTESTSPTKEYYQNLHKVQELLQSYLKKTDSSDVGRKAVIDELNEIEALIRAGVTRSNSASGLHHDIRQRSGYPEYHSSTNVSDVQESDDNFWLEQPQDSSTKDLIAKLSEVTLNNGYLQEQMAIRDDAMSSMCDQIEFLQKQVSMLQASHYGSPSPAVASSSDPSPRDQSKPMYESTPVSSRQMSALRTAKPLAAPSIKGPLKIDSSFFAGLGTSNSPEKRVEQADEEHVVTSPTSPASPVRVRHDSSTSYTEDIHFEPLIPLPEQIEVQTGEEDEEVMFSCRAKLYRYDKDVSAWKERGIGTLKILYNSDKGRSRILMRREVVHKICANHFITADMMLTEKKGTANAWIWNTFADYSEEVSKPEQLAVKFKTQDEFLLFKEKFEQCQKTSKKDASKVQVTATGTSEKSSNLMAKFAPKPGSWSCSVCLVPNEERTTVCVACGAPKLSDGATSSLTEAPKSGFQSTTSGASNTGFSVLQGNPPSGSPFKFGKSGAETLNTSSGNSPFTFGTSDAGTLNTNLSNSSFTFGKSDSPFTFGKIDEATLNTSLTSSPFTFGAPPSDEDAVSDAESSEMPSTSKPPTTQPFVLAAFGIPAIASQSNPSTFAFGSSAMTGSSPFSFSMAEKPVSENIASAGETSAFGGGTPEQAGPAVSFGSFKSESSPCFDLDVSNHSTASTQTDPLVCEKCEGDNQVTPNISQELQLTENQPQSSFSFGTPTSNQEIPEQKLFWQQATDGTTSWAEGVKAWHQATPPFMDSAKAQSQTAPLTSQLSSQPLTLPPQGEFTSNSSPEVNFYGSELLRRLVATKQQQDSNNQESQAGGYDFTPYVVDEPGEETTLQGAAKPISTVIVEECDNDDDEAIIDEYEESTDDSLSYTTTEGEDGEEEIEASLVPSSSKPQTQSSFSSSQGKVLTAPVKPVPIHSTQVENVGPANLPAYITGRRFLTAKSPLKGSKKQDEDCVLVYEVRASMADRDKASRLLLPSNFFNYRKYEACPGCFGCRGIVRKKETANLSNTEGKDKKDKPISITPEESGSASHVFGQSSIVGQLTFSSVKPKEGDAFPPAQKDSYKPFQGAGMQLFAEPSEDVEGQDNAKFHFEPVIPLPDEIQVVTGEEGLEVLFSERAKLYRFDADSGQWKERGVGDIKLLRHPTSSQGRVLMRREQIKKLCANHNINAGMELKPNIGSDRSWVWYTPADYSEGEARPEKLAIKLKSAEIAGKFKEVFNDLKETLSSEICPETEPRENEQGAGCALYNKFISTFAAAPDTWTCELCYVQNNAEDSKCIACDSVKTIVGSLEPEEEKSEFTTTTINPSAIESIEPSTFQDLHEESTPAASIFQSPSVEGWTSSQLFTIGRGESSEDKADDEIYLSPSKTSSPSKPGITLPQKPSTPLSHDSALMDLPFGTNTPAKFTFRLMASPGSPSPRKPKSPLSPSSPLSPESPGYAEDDGPHFEPLIPLPEKVECRTGEEGQEVLFCDRCKLYRYDSDTSQWKDRGVGDIKILHHPSSERYRVLMRHFSEEVSSAETLAARFRTNEIAGQFKDTFDKAVQSRACKADIVESGAKPEGKHPAQGTRKKQEDDIAVVFDKGVTDDQKERAKQLELPSHFFGYEGSSSEASSDHSETCASKQDQPTSNDGPEEISTPSKSSFLFGSASVASLTFQSVAVSSLGDSPFDEEKQGKSPGFTGVGSQLFATRNTDDDDGTTEVDHDGPRFEPVIPLPDKIDVKTGEEDEEVMFSHRAKLYRFLAEDKQWKERGIGDIKLMRNKQTGKMRVLMRRAQVLKLCANHQITSDMKLQPNAGSEKSWVWSTLADFSEQECKAERLAVRFKSEVIAKQFKEKFEECQEMLKNQTSVKPNQDKQGHKEVKEDLLTKFKATEGSWECDICMVRNDSDKVECAACGTLKPGAEPSQDQKKDIKPSFSFGSGASSSGTGFSFGSSASSSGAGFSFGSFGSTGTSEPDTKPFFSFGSLSQTPNSSSVVPFGFGSLQQGGNINEQQTAGDSEESVSPLNDQTTCNIKETTSTEESVKTSPLDKQVEKILSRMRSKRFFLALPVSLRYPSSR</sequence>
<keyword evidence="13" id="KW-0238">DNA-binding</keyword>
<evidence type="ECO:0000256" key="2">
    <source>
        <dbReference type="ARBA" id="ARBA00004126"/>
    </source>
</evidence>
<evidence type="ECO:0000256" key="14">
    <source>
        <dbReference type="ARBA" id="ARBA00023132"/>
    </source>
</evidence>
<dbReference type="GO" id="GO:0008270">
    <property type="term" value="F:zinc ion binding"/>
    <property type="evidence" value="ECO:0007669"/>
    <property type="project" value="UniProtKB-KW"/>
</dbReference>
<feature type="compositionally biased region" description="Polar residues" evidence="23">
    <location>
        <begin position="2723"/>
        <end position="2749"/>
    </location>
</feature>
<evidence type="ECO:0000313" key="26">
    <source>
        <dbReference type="EMBL" id="KAJ7392582.1"/>
    </source>
</evidence>
<evidence type="ECO:0000256" key="11">
    <source>
        <dbReference type="ARBA" id="ARBA00022927"/>
    </source>
</evidence>
<feature type="compositionally biased region" description="Acidic residues" evidence="23">
    <location>
        <begin position="1616"/>
        <end position="1625"/>
    </location>
</feature>
<dbReference type="Gene3D" id="4.10.1060.10">
    <property type="entry name" value="Zinc finger, RanBP2-type"/>
    <property type="match status" value="3"/>
</dbReference>
<feature type="compositionally biased region" description="Low complexity" evidence="23">
    <location>
        <begin position="1503"/>
        <end position="1518"/>
    </location>
</feature>
<feature type="domain" description="RanBP2-type" evidence="25">
    <location>
        <begin position="2000"/>
        <end position="2029"/>
    </location>
</feature>
<dbReference type="PROSITE" id="PS50005">
    <property type="entry name" value="TPR"/>
    <property type="match status" value="1"/>
</dbReference>
<feature type="compositionally biased region" description="Acidic residues" evidence="23">
    <location>
        <begin position="1298"/>
        <end position="1308"/>
    </location>
</feature>
<feature type="region of interest" description="Disordered" evidence="23">
    <location>
        <begin position="2718"/>
        <end position="2749"/>
    </location>
</feature>
<dbReference type="SUPFAM" id="SSF48452">
    <property type="entry name" value="TPR-like"/>
    <property type="match status" value="1"/>
</dbReference>
<dbReference type="PROSITE" id="PS01358">
    <property type="entry name" value="ZF_RANBP2_1"/>
    <property type="match status" value="3"/>
</dbReference>
<dbReference type="PROSITE" id="PS50196">
    <property type="entry name" value="RANBD1"/>
    <property type="match status" value="4"/>
</dbReference>
<dbReference type="Gene3D" id="1.25.40.10">
    <property type="entry name" value="Tetratricopeptide repeat domain"/>
    <property type="match status" value="1"/>
</dbReference>
<evidence type="ECO:0000256" key="17">
    <source>
        <dbReference type="ARBA" id="ARBA00060842"/>
    </source>
</evidence>
<comment type="similarity">
    <text evidence="17">Belongs to the NUP153 family.</text>
</comment>
<feature type="region of interest" description="Disordered" evidence="23">
    <location>
        <begin position="804"/>
        <end position="823"/>
    </location>
</feature>
<evidence type="ECO:0000256" key="23">
    <source>
        <dbReference type="SAM" id="MobiDB-lite"/>
    </source>
</evidence>
<keyword evidence="10" id="KW-0862">Zinc</keyword>
<feature type="region of interest" description="Disordered" evidence="23">
    <location>
        <begin position="1601"/>
        <end position="1646"/>
    </location>
</feature>
<dbReference type="SUPFAM" id="SSF90209">
    <property type="entry name" value="Ran binding protein zinc finger-like"/>
    <property type="match status" value="3"/>
</dbReference>
<dbReference type="OrthoDB" id="2357150at2759"/>
<dbReference type="InterPro" id="IPR001876">
    <property type="entry name" value="Znf_RanBP2"/>
</dbReference>
<comment type="cofactor">
    <cofactor evidence="1">
        <name>Zn(2+)</name>
        <dbReference type="ChEBI" id="CHEBI:29105"/>
    </cofactor>
</comment>
<dbReference type="PANTHER" id="PTHR23138">
    <property type="entry name" value="RAN BINDING PROTEIN"/>
    <property type="match status" value="1"/>
</dbReference>
<dbReference type="GO" id="GO:0005643">
    <property type="term" value="C:nuclear pore"/>
    <property type="evidence" value="ECO:0007669"/>
    <property type="project" value="UniProtKB-SubCell"/>
</dbReference>
<feature type="compositionally biased region" description="Low complexity" evidence="23">
    <location>
        <begin position="2166"/>
        <end position="2180"/>
    </location>
</feature>
<dbReference type="InterPro" id="IPR036443">
    <property type="entry name" value="Znf_RanBP2_sf"/>
</dbReference>
<evidence type="ECO:0000256" key="6">
    <source>
        <dbReference type="ARBA" id="ARBA00022723"/>
    </source>
</evidence>
<dbReference type="GO" id="GO:0051028">
    <property type="term" value="P:mRNA transport"/>
    <property type="evidence" value="ECO:0007669"/>
    <property type="project" value="UniProtKB-KW"/>
</dbReference>
<feature type="compositionally biased region" description="Polar residues" evidence="23">
    <location>
        <begin position="1209"/>
        <end position="1220"/>
    </location>
</feature>
<feature type="region of interest" description="Disordered" evidence="23">
    <location>
        <begin position="952"/>
        <end position="981"/>
    </location>
</feature>
<keyword evidence="8 21" id="KW-0863">Zinc-finger</keyword>
<protein>
    <recommendedName>
        <fullName evidence="18">Nuclear pore complex protein Nup153</fullName>
    </recommendedName>
    <alternativeName>
        <fullName evidence="20">153 kDa nucleoporin</fullName>
    </alternativeName>
    <alternativeName>
        <fullName evidence="19">Nucleoporin Nup153</fullName>
    </alternativeName>
</protein>
<feature type="region of interest" description="Disordered" evidence="23">
    <location>
        <begin position="2091"/>
        <end position="2190"/>
    </location>
</feature>
<feature type="domain" description="RanBP2-type" evidence="25">
    <location>
        <begin position="1156"/>
        <end position="1185"/>
    </location>
</feature>
<dbReference type="InterPro" id="IPR000156">
    <property type="entry name" value="Ran_bind_dom"/>
</dbReference>
<keyword evidence="14" id="KW-0906">Nuclear pore complex</keyword>
<evidence type="ECO:0000259" key="25">
    <source>
        <dbReference type="PROSITE" id="PS50199"/>
    </source>
</evidence>
<feature type="repeat" description="TPR" evidence="22">
    <location>
        <begin position="60"/>
        <end position="93"/>
    </location>
</feature>
<evidence type="ECO:0000256" key="15">
    <source>
        <dbReference type="ARBA" id="ARBA00023136"/>
    </source>
</evidence>
<feature type="region of interest" description="Disordered" evidence="23">
    <location>
        <begin position="1288"/>
        <end position="1320"/>
    </location>
</feature>
<dbReference type="InterPro" id="IPR011993">
    <property type="entry name" value="PH-like_dom_sf"/>
</dbReference>
<keyword evidence="16" id="KW-0539">Nucleus</keyword>
<feature type="domain" description="RanBD1" evidence="24">
    <location>
        <begin position="1833"/>
        <end position="1970"/>
    </location>
</feature>
<keyword evidence="27" id="KW-1185">Reference proteome</keyword>
<feature type="compositionally biased region" description="Low complexity" evidence="23">
    <location>
        <begin position="2107"/>
        <end position="2117"/>
    </location>
</feature>
<accession>A0A9X0A394</accession>
<evidence type="ECO:0000256" key="18">
    <source>
        <dbReference type="ARBA" id="ARBA00068609"/>
    </source>
</evidence>
<feature type="domain" description="RanBP2-type" evidence="25">
    <location>
        <begin position="2613"/>
        <end position="2642"/>
    </location>
</feature>
<feature type="compositionally biased region" description="Basic and acidic residues" evidence="23">
    <location>
        <begin position="955"/>
        <end position="967"/>
    </location>
</feature>
<keyword evidence="15" id="KW-0472">Membrane</keyword>
<dbReference type="Pfam" id="PF00638">
    <property type="entry name" value="Ran_BP1"/>
    <property type="match status" value="4"/>
</dbReference>
<dbReference type="SMART" id="SM00547">
    <property type="entry name" value="ZnF_RBZ"/>
    <property type="match status" value="3"/>
</dbReference>
<evidence type="ECO:0000256" key="5">
    <source>
        <dbReference type="ARBA" id="ARBA00022553"/>
    </source>
</evidence>
<evidence type="ECO:0000256" key="21">
    <source>
        <dbReference type="PROSITE-ProRule" id="PRU00322"/>
    </source>
</evidence>
<evidence type="ECO:0000313" key="27">
    <source>
        <dbReference type="Proteomes" id="UP001163046"/>
    </source>
</evidence>
<keyword evidence="5" id="KW-0597">Phosphoprotein</keyword>
<dbReference type="CDD" id="cd13176">
    <property type="entry name" value="RanBD_RanBP2-like"/>
    <property type="match status" value="1"/>
</dbReference>
<feature type="region of interest" description="Disordered" evidence="23">
    <location>
        <begin position="1749"/>
        <end position="1775"/>
    </location>
</feature>
<keyword evidence="6" id="KW-0479">Metal-binding</keyword>
<feature type="domain" description="RanBD1" evidence="24">
    <location>
        <begin position="2449"/>
        <end position="2586"/>
    </location>
</feature>
<feature type="compositionally biased region" description="Polar residues" evidence="23">
    <location>
        <begin position="1311"/>
        <end position="1320"/>
    </location>
</feature>
<feature type="region of interest" description="Disordered" evidence="23">
    <location>
        <begin position="2296"/>
        <end position="2316"/>
    </location>
</feature>
<dbReference type="FunFam" id="4.10.1060.10:FF:000001">
    <property type="entry name" value="Nuclear pore complex protein Nup153"/>
    <property type="match status" value="1"/>
</dbReference>
<dbReference type="Pfam" id="PF00641">
    <property type="entry name" value="Zn_ribbon_RanBP"/>
    <property type="match status" value="3"/>
</dbReference>
<evidence type="ECO:0000256" key="4">
    <source>
        <dbReference type="ARBA" id="ARBA00022448"/>
    </source>
</evidence>
<dbReference type="SUPFAM" id="SSF50729">
    <property type="entry name" value="PH domain-like"/>
    <property type="match status" value="4"/>
</dbReference>
<dbReference type="InterPro" id="IPR011990">
    <property type="entry name" value="TPR-like_helical_dom_sf"/>
</dbReference>
<gene>
    <name evidence="26" type="ORF">OS493_010231</name>
</gene>
<evidence type="ECO:0000256" key="1">
    <source>
        <dbReference type="ARBA" id="ARBA00001947"/>
    </source>
</evidence>
<dbReference type="SMART" id="SM00028">
    <property type="entry name" value="TPR"/>
    <property type="match status" value="2"/>
</dbReference>
<keyword evidence="7" id="KW-0677">Repeat</keyword>
<evidence type="ECO:0000256" key="19">
    <source>
        <dbReference type="ARBA" id="ARBA00078197"/>
    </source>
</evidence>
<dbReference type="GO" id="GO:0015031">
    <property type="term" value="P:protein transport"/>
    <property type="evidence" value="ECO:0007669"/>
    <property type="project" value="UniProtKB-KW"/>
</dbReference>
<evidence type="ECO:0000256" key="8">
    <source>
        <dbReference type="ARBA" id="ARBA00022771"/>
    </source>
</evidence>
<evidence type="ECO:0000259" key="24">
    <source>
        <dbReference type="PROSITE" id="PS50196"/>
    </source>
</evidence>
<dbReference type="EMBL" id="MU825400">
    <property type="protein sequence ID" value="KAJ7392582.1"/>
    <property type="molecule type" value="Genomic_DNA"/>
</dbReference>
<dbReference type="GO" id="GO:0005096">
    <property type="term" value="F:GTPase activator activity"/>
    <property type="evidence" value="ECO:0007669"/>
    <property type="project" value="TreeGrafter"/>
</dbReference>
<feature type="region of interest" description="Disordered" evidence="23">
    <location>
        <begin position="1498"/>
        <end position="1525"/>
    </location>
</feature>
<dbReference type="FunFam" id="2.30.29.30:FF:000018">
    <property type="entry name" value="E3 SUMO-protein ligase RanBP2"/>
    <property type="match status" value="3"/>
</dbReference>
<feature type="domain" description="RanBD1" evidence="24">
    <location>
        <begin position="2188"/>
        <end position="2335"/>
    </location>
</feature>
<comment type="caution">
    <text evidence="26">The sequence shown here is derived from an EMBL/GenBank/DDBJ whole genome shotgun (WGS) entry which is preliminary data.</text>
</comment>
<evidence type="ECO:0000256" key="3">
    <source>
        <dbReference type="ARBA" id="ARBA00004567"/>
    </source>
</evidence>
<evidence type="ECO:0000256" key="16">
    <source>
        <dbReference type="ARBA" id="ARBA00023242"/>
    </source>
</evidence>
<evidence type="ECO:0000256" key="7">
    <source>
        <dbReference type="ARBA" id="ARBA00022737"/>
    </source>
</evidence>
<feature type="compositionally biased region" description="Low complexity" evidence="23">
    <location>
        <begin position="1631"/>
        <end position="1645"/>
    </location>
</feature>
<feature type="domain" description="RanBD1" evidence="24">
    <location>
        <begin position="993"/>
        <end position="1130"/>
    </location>
</feature>
<feature type="compositionally biased region" description="Low complexity" evidence="23">
    <location>
        <begin position="890"/>
        <end position="901"/>
    </location>
</feature>
<feature type="region of interest" description="Disordered" evidence="23">
    <location>
        <begin position="2329"/>
        <end position="2382"/>
    </location>
</feature>
<keyword evidence="9" id="KW-0509">mRNA transport</keyword>
<evidence type="ECO:0000256" key="13">
    <source>
        <dbReference type="ARBA" id="ARBA00023125"/>
    </source>
</evidence>
<feature type="compositionally biased region" description="Basic and acidic residues" evidence="23">
    <location>
        <begin position="2296"/>
        <end position="2305"/>
    </location>
</feature>
<evidence type="ECO:0000256" key="20">
    <source>
        <dbReference type="ARBA" id="ARBA00079437"/>
    </source>
</evidence>
<feature type="region of interest" description="Disordered" evidence="23">
    <location>
        <begin position="887"/>
        <end position="925"/>
    </location>
</feature>
<feature type="region of interest" description="Disordered" evidence="23">
    <location>
        <begin position="1209"/>
        <end position="1234"/>
    </location>
</feature>
<reference evidence="26" key="1">
    <citation type="submission" date="2023-01" db="EMBL/GenBank/DDBJ databases">
        <title>Genome assembly of the deep-sea coral Lophelia pertusa.</title>
        <authorList>
            <person name="Herrera S."/>
            <person name="Cordes E."/>
        </authorList>
    </citation>
    <scope>NUCLEOTIDE SEQUENCE</scope>
    <source>
        <strain evidence="26">USNM1676648</strain>
        <tissue evidence="26">Polyp</tissue>
    </source>
</reference>
<keyword evidence="11" id="KW-0653">Protein transport</keyword>
<feature type="compositionally biased region" description="Polar residues" evidence="23">
    <location>
        <begin position="1766"/>
        <end position="1775"/>
    </location>
</feature>
<dbReference type="InterPro" id="IPR045255">
    <property type="entry name" value="RanBP1-like"/>
</dbReference>
<dbReference type="GO" id="GO:0005737">
    <property type="term" value="C:cytoplasm"/>
    <property type="evidence" value="ECO:0007669"/>
    <property type="project" value="TreeGrafter"/>
</dbReference>
<keyword evidence="22" id="KW-0802">TPR repeat</keyword>
<evidence type="ECO:0000256" key="9">
    <source>
        <dbReference type="ARBA" id="ARBA00022816"/>
    </source>
</evidence>
<dbReference type="Gene3D" id="2.30.29.30">
    <property type="entry name" value="Pleckstrin-homology domain (PH domain)/Phosphotyrosine-binding domain (PTB)"/>
    <property type="match status" value="4"/>
</dbReference>
<feature type="compositionally biased region" description="Polar residues" evidence="23">
    <location>
        <begin position="2360"/>
        <end position="2382"/>
    </location>
</feature>
<dbReference type="SMART" id="SM00160">
    <property type="entry name" value="RanBD"/>
    <property type="match status" value="4"/>
</dbReference>
<proteinExistence type="inferred from homology"/>
<name>A0A9X0A394_9CNID</name>
<comment type="subcellular location">
    <subcellularLocation>
        <location evidence="2">Nucleus membrane</location>
    </subcellularLocation>
    <subcellularLocation>
        <location evidence="3">Nucleus</location>
        <location evidence="3">Nuclear pore complex</location>
    </subcellularLocation>
</comment>
<dbReference type="InterPro" id="IPR019734">
    <property type="entry name" value="TPR_rpt"/>
</dbReference>
<feature type="compositionally biased region" description="Polar residues" evidence="23">
    <location>
        <begin position="914"/>
        <end position="923"/>
    </location>
</feature>
<dbReference type="GO" id="GO:0031965">
    <property type="term" value="C:nuclear membrane"/>
    <property type="evidence" value="ECO:0007669"/>
    <property type="project" value="UniProtKB-SubCell"/>
</dbReference>
<dbReference type="PANTHER" id="PTHR23138:SF87">
    <property type="entry name" value="E3 SUMO-PROTEIN LIGASE RANBP2"/>
    <property type="match status" value="1"/>
</dbReference>
<evidence type="ECO:0000256" key="10">
    <source>
        <dbReference type="ARBA" id="ARBA00022833"/>
    </source>
</evidence>
<dbReference type="Proteomes" id="UP001163046">
    <property type="component" value="Unassembled WGS sequence"/>
</dbReference>
<keyword evidence="4" id="KW-0813">Transport</keyword>
<dbReference type="GO" id="GO:0003677">
    <property type="term" value="F:DNA binding"/>
    <property type="evidence" value="ECO:0007669"/>
    <property type="project" value="UniProtKB-KW"/>
</dbReference>
<dbReference type="PROSITE" id="PS50199">
    <property type="entry name" value="ZF_RANBP2_2"/>
    <property type="match status" value="3"/>
</dbReference>